<keyword evidence="1" id="KW-0378">Hydrolase</keyword>
<dbReference type="AlphaFoldDB" id="A0A430ARX9"/>
<name>A0A430ARX9_9ENTE</name>
<accession>A0A430ARX9</accession>
<protein>
    <submittedName>
        <fullName evidence="1">CAAX protease</fullName>
    </submittedName>
</protein>
<dbReference type="GO" id="GO:0008233">
    <property type="term" value="F:peptidase activity"/>
    <property type="evidence" value="ECO:0007669"/>
    <property type="project" value="UniProtKB-KW"/>
</dbReference>
<proteinExistence type="predicted"/>
<dbReference type="Pfam" id="PF07751">
    <property type="entry name" value="Abi_2"/>
    <property type="match status" value="1"/>
</dbReference>
<dbReference type="OrthoDB" id="5363652at2"/>
<organism evidence="1 2">
    <name type="scientific">Vagococcus carniphilus</name>
    <dbReference type="NCBI Taxonomy" id="218144"/>
    <lineage>
        <taxon>Bacteria</taxon>
        <taxon>Bacillati</taxon>
        <taxon>Bacillota</taxon>
        <taxon>Bacilli</taxon>
        <taxon>Lactobacillales</taxon>
        <taxon>Enterococcaceae</taxon>
        <taxon>Vagococcus</taxon>
    </lineage>
</organism>
<dbReference type="EMBL" id="NGKB01000016">
    <property type="protein sequence ID" value="RSU10807.1"/>
    <property type="molecule type" value="Genomic_DNA"/>
</dbReference>
<sequence>MKLARKDQISHLKTKDIKFNFISEDAAYEILEKNSYYYKLTCYKRNFRKTSSNKYVDLDFAHLYDLSIIDMRMRQLFNKLCLDIEHSLKKSLINDITDSTEDGYSIVTEFDNYERKKFNQHQLVLQKRYGSKYIPKFYNDILSRTIFKVHDSNDYEYQLSSKYFKKSRVPAWVLIEKLSFGQLVAFIEFYVTSHKNNYLYYKNANELLIMIKRIRNASSHNRPIIMNISNKIHSGSLTVSSNVKGYLTSLNISSPSNRKEHSQYIALLEHTKIHDIFCLVILYKEYINSEKMVYSRRKEIKSFLCRAKLNSKYYYNHKKLKKIFKFLEKSLNTI</sequence>
<dbReference type="Proteomes" id="UP000288028">
    <property type="component" value="Unassembled WGS sequence"/>
</dbReference>
<dbReference type="RefSeq" id="WP_126795959.1">
    <property type="nucleotide sequence ID" value="NZ_CP060720.1"/>
</dbReference>
<dbReference type="GO" id="GO:0006508">
    <property type="term" value="P:proteolysis"/>
    <property type="evidence" value="ECO:0007669"/>
    <property type="project" value="UniProtKB-KW"/>
</dbReference>
<reference evidence="1 2" key="1">
    <citation type="submission" date="2017-05" db="EMBL/GenBank/DDBJ databases">
        <title>Vagococcus spp. assemblies.</title>
        <authorList>
            <person name="Gulvik C.A."/>
        </authorList>
    </citation>
    <scope>NUCLEOTIDE SEQUENCE [LARGE SCALE GENOMIC DNA]</scope>
    <source>
        <strain evidence="1 2">SS1714</strain>
    </source>
</reference>
<comment type="caution">
    <text evidence="1">The sequence shown here is derived from an EMBL/GenBank/DDBJ whole genome shotgun (WGS) entry which is preliminary data.</text>
</comment>
<evidence type="ECO:0000313" key="2">
    <source>
        <dbReference type="Proteomes" id="UP000288028"/>
    </source>
</evidence>
<evidence type="ECO:0000313" key="1">
    <source>
        <dbReference type="EMBL" id="RSU10807.1"/>
    </source>
</evidence>
<keyword evidence="1" id="KW-0645">Protease</keyword>
<gene>
    <name evidence="1" type="ORF">CBF28_12975</name>
</gene>
<dbReference type="InterPro" id="IPR011664">
    <property type="entry name" value="Abi_system_AbiD/AbiF-like"/>
</dbReference>
<dbReference type="GeneID" id="95579396"/>
<keyword evidence="2" id="KW-1185">Reference proteome</keyword>